<dbReference type="Proteomes" id="UP001398556">
    <property type="component" value="Unassembled WGS sequence"/>
</dbReference>
<accession>A0ABU9HNX6</accession>
<dbReference type="SUPFAM" id="SSF52467">
    <property type="entry name" value="DHS-like NAD/FAD-binding domain"/>
    <property type="match status" value="1"/>
</dbReference>
<protein>
    <submittedName>
        <fullName evidence="2">SIR2 family protein</fullName>
    </submittedName>
</protein>
<gene>
    <name evidence="2" type="ORF">AAEO59_10880</name>
</gene>
<dbReference type="InterPro" id="IPR029035">
    <property type="entry name" value="DHS-like_NAD/FAD-binding_dom"/>
</dbReference>
<organism evidence="2 3">
    <name type="scientific">Flavobacterium flavipallidum</name>
    <dbReference type="NCBI Taxonomy" id="3139140"/>
    <lineage>
        <taxon>Bacteria</taxon>
        <taxon>Pseudomonadati</taxon>
        <taxon>Bacteroidota</taxon>
        <taxon>Flavobacteriia</taxon>
        <taxon>Flavobacteriales</taxon>
        <taxon>Flavobacteriaceae</taxon>
        <taxon>Flavobacterium</taxon>
    </lineage>
</organism>
<dbReference type="InterPro" id="IPR026591">
    <property type="entry name" value="Sirtuin_cat_small_dom_sf"/>
</dbReference>
<sequence length="1025" mass="121630">MNKETLNKFAFLKEAILNDKLVVFAGSGVSVESGIPLWKDLLEGIKTKLNFNAENENDSLKIAQLLFNEKGEKEYYDIIKSLIYNNSTNSYNPLHKLIFQLNPQYIVTTNYDNFFEQFTENEGLPFSLVAKDEDLPYAKHKNLIIKYHGDFENHNIILKETDYLEFSKTNTLKEIFVKSLFSNKVILFVGYSFSDINLKLLSRDVQYILKKHHQSAYMLDVSDSISESEKMYYKNLGINIINYDQANKEIPNLDSFYDDKQIKASSYSSRAYKLLNYLNEFNLDKHKNNLGDILTDNQVIDELYRTFKKFHYFRVLPKNFLSNLYPLNKNAKSSWNIRDNIFICFNNELYNLIQKFDKNEDTIFNDIQKEKILYCLNRLMYSGVYHIALPKLNSDSFGNYSFLQESLIDLKSKTNLDANCDCLSCNLNNYKYSDIISGIEKYVITNSSDLTDDLNYANTLYKLNYNFKSLFAFQQIYYKANKQKRFEVSFISIYNVFWLSKSSNFFYEDYVDEIDYQKVEKIAKTIDLDKELFKVKYLVDEKVYDLLREIRSGIYMQRLCDDIDEKYQEIPETKKLIERGGGSSNNNINNLYKSIIKLENYRDLNFININGFSRINKAIEKSINAFIVAYSMKFIENNVEHSFFGTPHMKSYNHFLIKEIIEYAETKKLDSFIRENNLENIEISEESIPEIFSSISNFLDSVTTSNRFSTEPFENNAIVARLNSDTNLRILILKQLDNICLVLTYFKFPDDKLNELYKKINLFIKFVKFKGVFDYQYLEKLLFKKHLEIDSDAILNTLQIFYSNNRFDENYDRILDVLNAKDENFTTNLFNINQYEINNTKWKYHIVYTCLEGELKVNFKDKLRSFLMSEDANLFMLFRAIYNDILIEPQIIEKYRLGIQKILINYKSQNVKYKKTIDHDIINFYKLVYLKKIDLKPFKGIEIKDDYFKFLFNPEDFPIDQFNPEWLKIIDSNCFFEKFKEVQYIIPTLEKYLIDNDDIKLMKIYFRLKKEKEIVTLVDNPICDN</sequence>
<evidence type="ECO:0000313" key="2">
    <source>
        <dbReference type="EMBL" id="MEL1241554.1"/>
    </source>
</evidence>
<keyword evidence="1" id="KW-0808">Transferase</keyword>
<evidence type="ECO:0000313" key="3">
    <source>
        <dbReference type="Proteomes" id="UP001398556"/>
    </source>
</evidence>
<dbReference type="RefSeq" id="WP_341700769.1">
    <property type="nucleotide sequence ID" value="NZ_JBBYHU010000021.1"/>
</dbReference>
<dbReference type="Gene3D" id="3.40.50.1220">
    <property type="entry name" value="TPP-binding domain"/>
    <property type="match status" value="1"/>
</dbReference>
<comment type="caution">
    <text evidence="2">The sequence shown here is derived from an EMBL/GenBank/DDBJ whole genome shotgun (WGS) entry which is preliminary data.</text>
</comment>
<reference evidence="2 3" key="1">
    <citation type="submission" date="2024-04" db="EMBL/GenBank/DDBJ databases">
        <title>Flavobacterium sp. DGU99 16S ribosomal RNA gene Genome sequencing and assembly.</title>
        <authorList>
            <person name="Park S."/>
        </authorList>
    </citation>
    <scope>NUCLEOTIDE SEQUENCE [LARGE SCALE GENOMIC DNA]</scope>
    <source>
        <strain evidence="2 3">DGU99</strain>
    </source>
</reference>
<dbReference type="Pfam" id="PF13289">
    <property type="entry name" value="SIR2_2"/>
    <property type="match status" value="1"/>
</dbReference>
<keyword evidence="3" id="KW-1185">Reference proteome</keyword>
<name>A0ABU9HNX6_9FLAO</name>
<proteinExistence type="predicted"/>
<dbReference type="EMBL" id="JBBYHU010000021">
    <property type="protein sequence ID" value="MEL1241554.1"/>
    <property type="molecule type" value="Genomic_DNA"/>
</dbReference>
<evidence type="ECO:0000256" key="1">
    <source>
        <dbReference type="ARBA" id="ARBA00022679"/>
    </source>
</evidence>
<dbReference type="Gene3D" id="3.30.1600.10">
    <property type="entry name" value="SIR2/SIRT2 'Small Domain"/>
    <property type="match status" value="1"/>
</dbReference>